<accession>A0A942UPU4</accession>
<evidence type="ECO:0000313" key="1">
    <source>
        <dbReference type="EMBL" id="MBS4537074.1"/>
    </source>
</evidence>
<dbReference type="EMBL" id="WSFT01000011">
    <property type="protein sequence ID" value="MBS4537074.1"/>
    <property type="molecule type" value="Genomic_DNA"/>
</dbReference>
<comment type="caution">
    <text evidence="1">The sequence shown here is derived from an EMBL/GenBank/DDBJ whole genome shotgun (WGS) entry which is preliminary data.</text>
</comment>
<reference evidence="1" key="1">
    <citation type="submission" date="2019-12" db="EMBL/GenBank/DDBJ databases">
        <title>Clostridiaceae gen. nov. sp. nov., isolated from sediment in Xinjiang, China.</title>
        <authorList>
            <person name="Zhang R."/>
        </authorList>
    </citation>
    <scope>NUCLEOTIDE SEQUENCE</scope>
    <source>
        <strain evidence="1">D2Q-11</strain>
    </source>
</reference>
<organism evidence="1 2">
    <name type="scientific">Anaeromonas frigoriresistens</name>
    <dbReference type="NCBI Taxonomy" id="2683708"/>
    <lineage>
        <taxon>Bacteria</taxon>
        <taxon>Bacillati</taxon>
        <taxon>Bacillota</taxon>
        <taxon>Tissierellia</taxon>
        <taxon>Tissierellales</taxon>
        <taxon>Thermohalobacteraceae</taxon>
        <taxon>Anaeromonas</taxon>
    </lineage>
</organism>
<name>A0A942UPU4_9FIRM</name>
<evidence type="ECO:0000313" key="2">
    <source>
        <dbReference type="Proteomes" id="UP000724672"/>
    </source>
</evidence>
<sequence>MKHVTIVESREDQELLTQKIDLWIIEHEGDILEIIDIEYNNIGSMYMATITYDERND</sequence>
<dbReference type="RefSeq" id="WP_203365006.1">
    <property type="nucleotide sequence ID" value="NZ_WSFT01000011.1"/>
</dbReference>
<gene>
    <name evidence="1" type="ORF">GOQ27_01290</name>
</gene>
<evidence type="ECO:0008006" key="3">
    <source>
        <dbReference type="Google" id="ProtNLM"/>
    </source>
</evidence>
<dbReference type="Proteomes" id="UP000724672">
    <property type="component" value="Unassembled WGS sequence"/>
</dbReference>
<proteinExistence type="predicted"/>
<protein>
    <recommendedName>
        <fullName evidence="3">Sporulation protein Cse60</fullName>
    </recommendedName>
</protein>
<dbReference type="AlphaFoldDB" id="A0A942UPU4"/>
<keyword evidence="2" id="KW-1185">Reference proteome</keyword>